<dbReference type="AlphaFoldDB" id="A0A916KNA7"/>
<keyword evidence="3" id="KW-1185">Reference proteome</keyword>
<proteinExistence type="predicted"/>
<feature type="transmembrane region" description="Helical" evidence="1">
    <location>
        <begin position="6"/>
        <end position="25"/>
    </location>
</feature>
<evidence type="ECO:0000256" key="1">
    <source>
        <dbReference type="SAM" id="Phobius"/>
    </source>
</evidence>
<evidence type="ECO:0000313" key="3">
    <source>
        <dbReference type="Proteomes" id="UP000000433"/>
    </source>
</evidence>
<reference evidence="2 3" key="1">
    <citation type="journal article" date="2005" name="Nat. Biotechnol.">
        <title>Genome sequence of the chlorinated compound-respiring bacterium Dehalococcoides species strain CBDB1.</title>
        <authorList>
            <person name="Kube M."/>
            <person name="Beck A."/>
            <person name="Zinder S.H."/>
            <person name="Kuhl H."/>
            <person name="Reinhardt R."/>
            <person name="Adrian L."/>
        </authorList>
    </citation>
    <scope>NUCLEOTIDE SEQUENCE [LARGE SCALE GENOMIC DNA]</scope>
    <source>
        <strain evidence="2 3">CBDB1</strain>
    </source>
</reference>
<dbReference type="EMBL" id="AJ965256">
    <property type="protein sequence ID" value="CAI83585.1"/>
    <property type="molecule type" value="Genomic_DNA"/>
</dbReference>
<keyword evidence="1" id="KW-1133">Transmembrane helix</keyword>
<keyword evidence="1" id="KW-0472">Membrane</keyword>
<dbReference type="KEGG" id="deh:cbdbA1562"/>
<gene>
    <name evidence="2" type="primary">rdhB</name>
    <name evidence="2" type="ordered locus">cbdbA1562</name>
</gene>
<dbReference type="Proteomes" id="UP000000433">
    <property type="component" value="Chromosome"/>
</dbReference>
<evidence type="ECO:0000313" key="2">
    <source>
        <dbReference type="EMBL" id="CAI83585.1"/>
    </source>
</evidence>
<protein>
    <submittedName>
        <fullName evidence="2">Reductive dehalogenase anchoring protein</fullName>
    </submittedName>
</protein>
<accession>A0A916KNA7</accession>
<feature type="transmembrane region" description="Helical" evidence="1">
    <location>
        <begin position="65"/>
        <end position="88"/>
    </location>
</feature>
<feature type="transmembrane region" description="Helical" evidence="1">
    <location>
        <begin position="37"/>
        <end position="59"/>
    </location>
</feature>
<keyword evidence="1" id="KW-0812">Transmembrane</keyword>
<organism evidence="2 3">
    <name type="scientific">Dehalococcoides mccartyi (strain CBDB1)</name>
    <dbReference type="NCBI Taxonomy" id="255470"/>
    <lineage>
        <taxon>Bacteria</taxon>
        <taxon>Bacillati</taxon>
        <taxon>Chloroflexota</taxon>
        <taxon>Dehalococcoidia</taxon>
        <taxon>Dehalococcoidales</taxon>
        <taxon>Dehalococcoidaceae</taxon>
        <taxon>Dehalococcoides</taxon>
    </lineage>
</organism>
<sequence length="95" mass="10874">MRSDYMWFIMGTVVGIVILGLFWLIKRNNLSLTWYEWVIGIAGFALMLLTVQNFIGSFLEYEPRAAYMFLLVTGLPSLVLLGVAWQLAARRVKKA</sequence>
<name>A0A916KNA7_DEHMC</name>